<dbReference type="PANTHER" id="PTHR10177">
    <property type="entry name" value="CYCLINS"/>
    <property type="match status" value="1"/>
</dbReference>
<evidence type="ECO:0000256" key="2">
    <source>
        <dbReference type="RuleBase" id="RU000383"/>
    </source>
</evidence>
<dbReference type="Proteomes" id="UP001224775">
    <property type="component" value="Unassembled WGS sequence"/>
</dbReference>
<dbReference type="InterPro" id="IPR039361">
    <property type="entry name" value="Cyclin"/>
</dbReference>
<proteinExistence type="inferred from homology"/>
<dbReference type="AlphaFoldDB" id="A0AAD8Y1U1"/>
<dbReference type="InterPro" id="IPR004367">
    <property type="entry name" value="Cyclin_C-dom"/>
</dbReference>
<dbReference type="InterPro" id="IPR006671">
    <property type="entry name" value="Cyclin_N"/>
</dbReference>
<protein>
    <submittedName>
        <fullName evidence="4">Cyclin family protein</fullName>
    </submittedName>
</protein>
<dbReference type="InterPro" id="IPR013763">
    <property type="entry name" value="Cyclin-like_dom"/>
</dbReference>
<dbReference type="FunFam" id="1.10.472.10:FF:000093">
    <property type="entry name" value="Predicted protein"/>
    <property type="match status" value="1"/>
</dbReference>
<sequence>MPPSWRLTTCSNDIQRKSLARHRSIDDHRNTNLLVSPGKNNGISLQTSLLCKKVSCCPVHTYLGSAPQNHTHQTFSPSSSRNCKIVGEVKTAYCLSLFNLQHIIITTMTAVVDALAQWDALAQREVADGYRVKPSVATSSAASLGLNLPLTGLNATTGCPLAWREKIVEWCYQVVDHCELGRDVVSYAMSYFDRIVPHYGINDTLVQLVAMTCLYLAIKVHCSKKISVQSMVSLSRGSFRDDQVLKMERIVLQGLNWYLTPATPHLFLEIFFETTQDNEAMNEIKDSASYLLELAVCDNFFITKKASSISRAAILAAMDIVARPLEVNVLLENLLVDDDRCVVEKCYTRLLQIYNMIVKQDADCVPQEVIAEREVSPTSVFSVA</sequence>
<evidence type="ECO:0000259" key="3">
    <source>
        <dbReference type="SMART" id="SM00385"/>
    </source>
</evidence>
<dbReference type="InterPro" id="IPR036915">
    <property type="entry name" value="Cyclin-like_sf"/>
</dbReference>
<dbReference type="Pfam" id="PF02984">
    <property type="entry name" value="Cyclin_C"/>
    <property type="match status" value="1"/>
</dbReference>
<name>A0AAD8Y1U1_9STRA</name>
<keyword evidence="1 2" id="KW-0195">Cyclin</keyword>
<comment type="similarity">
    <text evidence="2">Belongs to the cyclin family.</text>
</comment>
<gene>
    <name evidence="4" type="ORF">QTG54_011242</name>
</gene>
<reference evidence="4" key="1">
    <citation type="submission" date="2023-06" db="EMBL/GenBank/DDBJ databases">
        <title>Survivors Of The Sea: Transcriptome response of Skeletonema marinoi to long-term dormancy.</title>
        <authorList>
            <person name="Pinder M.I.M."/>
            <person name="Kourtchenko O."/>
            <person name="Robertson E.K."/>
            <person name="Larsson T."/>
            <person name="Maumus F."/>
            <person name="Osuna-Cruz C.M."/>
            <person name="Vancaester E."/>
            <person name="Stenow R."/>
            <person name="Vandepoele K."/>
            <person name="Ploug H."/>
            <person name="Bruchert V."/>
            <person name="Godhe A."/>
            <person name="Topel M."/>
        </authorList>
    </citation>
    <scope>NUCLEOTIDE SEQUENCE</scope>
    <source>
        <strain evidence="4">R05AC</strain>
    </source>
</reference>
<dbReference type="SMART" id="SM00385">
    <property type="entry name" value="CYCLIN"/>
    <property type="match status" value="1"/>
</dbReference>
<feature type="domain" description="Cyclin-like" evidence="3">
    <location>
        <begin position="169"/>
        <end position="253"/>
    </location>
</feature>
<comment type="caution">
    <text evidence="4">The sequence shown here is derived from an EMBL/GenBank/DDBJ whole genome shotgun (WGS) entry which is preliminary data.</text>
</comment>
<keyword evidence="5" id="KW-1185">Reference proteome</keyword>
<evidence type="ECO:0000256" key="1">
    <source>
        <dbReference type="ARBA" id="ARBA00023127"/>
    </source>
</evidence>
<dbReference type="SUPFAM" id="SSF47954">
    <property type="entry name" value="Cyclin-like"/>
    <property type="match status" value="1"/>
</dbReference>
<dbReference type="EMBL" id="JATAAI010000022">
    <property type="protein sequence ID" value="KAK1737948.1"/>
    <property type="molecule type" value="Genomic_DNA"/>
</dbReference>
<organism evidence="4 5">
    <name type="scientific">Skeletonema marinoi</name>
    <dbReference type="NCBI Taxonomy" id="267567"/>
    <lineage>
        <taxon>Eukaryota</taxon>
        <taxon>Sar</taxon>
        <taxon>Stramenopiles</taxon>
        <taxon>Ochrophyta</taxon>
        <taxon>Bacillariophyta</taxon>
        <taxon>Coscinodiscophyceae</taxon>
        <taxon>Thalassiosirophycidae</taxon>
        <taxon>Thalassiosirales</taxon>
        <taxon>Skeletonemataceae</taxon>
        <taxon>Skeletonema</taxon>
        <taxon>Skeletonema marinoi-dohrnii complex</taxon>
    </lineage>
</organism>
<evidence type="ECO:0000313" key="4">
    <source>
        <dbReference type="EMBL" id="KAK1737948.1"/>
    </source>
</evidence>
<accession>A0AAD8Y1U1</accession>
<dbReference type="Pfam" id="PF00134">
    <property type="entry name" value="Cyclin_N"/>
    <property type="match status" value="1"/>
</dbReference>
<evidence type="ECO:0000313" key="5">
    <source>
        <dbReference type="Proteomes" id="UP001224775"/>
    </source>
</evidence>
<dbReference type="Gene3D" id="1.10.472.10">
    <property type="entry name" value="Cyclin-like"/>
    <property type="match status" value="2"/>
</dbReference>